<protein>
    <submittedName>
        <fullName evidence="2">FMN-linked oxidoreductase</fullName>
    </submittedName>
</protein>
<organism evidence="2 3">
    <name type="scientific">Pholiota conissans</name>
    <dbReference type="NCBI Taxonomy" id="109636"/>
    <lineage>
        <taxon>Eukaryota</taxon>
        <taxon>Fungi</taxon>
        <taxon>Dikarya</taxon>
        <taxon>Basidiomycota</taxon>
        <taxon>Agaricomycotina</taxon>
        <taxon>Agaricomycetes</taxon>
        <taxon>Agaricomycetidae</taxon>
        <taxon>Agaricales</taxon>
        <taxon>Agaricineae</taxon>
        <taxon>Strophariaceae</taxon>
        <taxon>Pholiota</taxon>
    </lineage>
</organism>
<dbReference type="SUPFAM" id="SSF51395">
    <property type="entry name" value="FMN-linked oxidoreductases"/>
    <property type="match status" value="1"/>
</dbReference>
<evidence type="ECO:0000313" key="3">
    <source>
        <dbReference type="Proteomes" id="UP000807469"/>
    </source>
</evidence>
<dbReference type="CDD" id="cd02933">
    <property type="entry name" value="OYE_like_FMN"/>
    <property type="match status" value="1"/>
</dbReference>
<dbReference type="Pfam" id="PF00724">
    <property type="entry name" value="Oxidored_FMN"/>
    <property type="match status" value="1"/>
</dbReference>
<reference evidence="2" key="1">
    <citation type="submission" date="2020-11" db="EMBL/GenBank/DDBJ databases">
        <authorList>
            <consortium name="DOE Joint Genome Institute"/>
            <person name="Ahrendt S."/>
            <person name="Riley R."/>
            <person name="Andreopoulos W."/>
            <person name="Labutti K."/>
            <person name="Pangilinan J."/>
            <person name="Ruiz-Duenas F.J."/>
            <person name="Barrasa J.M."/>
            <person name="Sanchez-Garcia M."/>
            <person name="Camarero S."/>
            <person name="Miyauchi S."/>
            <person name="Serrano A."/>
            <person name="Linde D."/>
            <person name="Babiker R."/>
            <person name="Drula E."/>
            <person name="Ayuso-Fernandez I."/>
            <person name="Pacheco R."/>
            <person name="Padilla G."/>
            <person name="Ferreira P."/>
            <person name="Barriuso J."/>
            <person name="Kellner H."/>
            <person name="Castanera R."/>
            <person name="Alfaro M."/>
            <person name="Ramirez L."/>
            <person name="Pisabarro A.G."/>
            <person name="Kuo A."/>
            <person name="Tritt A."/>
            <person name="Lipzen A."/>
            <person name="He G."/>
            <person name="Yan M."/>
            <person name="Ng V."/>
            <person name="Cullen D."/>
            <person name="Martin F."/>
            <person name="Rosso M.-N."/>
            <person name="Henrissat B."/>
            <person name="Hibbett D."/>
            <person name="Martinez A.T."/>
            <person name="Grigoriev I.V."/>
        </authorList>
    </citation>
    <scope>NUCLEOTIDE SEQUENCE</scope>
    <source>
        <strain evidence="2">CIRM-BRFM 674</strain>
    </source>
</reference>
<dbReference type="OrthoDB" id="276546at2759"/>
<feature type="domain" description="NADH:flavin oxidoreductase/NADH oxidase N-terminal" evidence="1">
    <location>
        <begin position="1"/>
        <end position="305"/>
    </location>
</feature>
<dbReference type="PANTHER" id="PTHR22893">
    <property type="entry name" value="NADH OXIDOREDUCTASE-RELATED"/>
    <property type="match status" value="1"/>
</dbReference>
<dbReference type="GO" id="GO:0010181">
    <property type="term" value="F:FMN binding"/>
    <property type="evidence" value="ECO:0007669"/>
    <property type="project" value="InterPro"/>
</dbReference>
<dbReference type="PANTHER" id="PTHR22893:SF91">
    <property type="entry name" value="NADPH DEHYDROGENASE 2-RELATED"/>
    <property type="match status" value="1"/>
</dbReference>
<dbReference type="InterPro" id="IPR001155">
    <property type="entry name" value="OxRdtase_FMN_N"/>
</dbReference>
<dbReference type="InterPro" id="IPR013785">
    <property type="entry name" value="Aldolase_TIM"/>
</dbReference>
<dbReference type="Proteomes" id="UP000807469">
    <property type="component" value="Unassembled WGS sequence"/>
</dbReference>
<gene>
    <name evidence="2" type="ORF">BDN70DRAFT_875901</name>
</gene>
<dbReference type="InterPro" id="IPR045247">
    <property type="entry name" value="Oye-like"/>
</dbReference>
<keyword evidence="3" id="KW-1185">Reference proteome</keyword>
<evidence type="ECO:0000313" key="2">
    <source>
        <dbReference type="EMBL" id="KAF9481767.1"/>
    </source>
</evidence>
<evidence type="ECO:0000259" key="1">
    <source>
        <dbReference type="Pfam" id="PF00724"/>
    </source>
</evidence>
<dbReference type="GO" id="GO:0003959">
    <property type="term" value="F:NADPH dehydrogenase activity"/>
    <property type="evidence" value="ECO:0007669"/>
    <property type="project" value="TreeGrafter"/>
</dbReference>
<dbReference type="AlphaFoldDB" id="A0A9P5Z576"/>
<dbReference type="EMBL" id="MU155174">
    <property type="protein sequence ID" value="KAF9481767.1"/>
    <property type="molecule type" value="Genomic_DNA"/>
</dbReference>
<sequence>MISEATFIAPQAGGYANIPGIWNEEQITAWKKVTDAVHAQGSYIFLQLWALGRAALPRILERESGLSCSDPTTSPYVSCSSIRLSNRKPSSPTPRALSIPEIKQYVQWYAQAAENAVKHAGFDGVEIHGANGYLVDQFLQDVSNKRTDAYGGSVENRARFALEVLDAVVQRVGPRKAALRISPWSPYQDMGMADPIPTYTYLIHQILKRHPELAYLHATEARLDNPRAAPNQIVAATDEYVSEGSENDFIRELWSKKGKQLITAGGYTRETGMQIADRKGDLIAYGRLFISNPDLPYRLMKGIPVEKGDRNTYYATTAKGYVDYPFSPEFLEEKRHHRSRL</sequence>
<dbReference type="Gene3D" id="3.20.20.70">
    <property type="entry name" value="Aldolase class I"/>
    <property type="match status" value="1"/>
</dbReference>
<proteinExistence type="predicted"/>
<accession>A0A9P5Z576</accession>
<comment type="caution">
    <text evidence="2">The sequence shown here is derived from an EMBL/GenBank/DDBJ whole genome shotgun (WGS) entry which is preliminary data.</text>
</comment>
<name>A0A9P5Z576_9AGAR</name>